<dbReference type="EMBL" id="NIRI02000056">
    <property type="protein sequence ID" value="KAG5446787.1"/>
    <property type="molecule type" value="Genomic_DNA"/>
</dbReference>
<evidence type="ECO:0000313" key="2">
    <source>
        <dbReference type="Proteomes" id="UP000286415"/>
    </source>
</evidence>
<comment type="caution">
    <text evidence="1">The sequence shown here is derived from an EMBL/GenBank/DDBJ whole genome shotgun (WGS) entry which is preliminary data.</text>
</comment>
<dbReference type="InParanoid" id="A0A3R7HAF2"/>
<keyword evidence="2" id="KW-1185">Reference proteome</keyword>
<sequence length="411" mass="46227">MATDISWQPYLVVSPTRRTGDHAVPILEGELVTDWPIPTHTSYGSETTIVEHLKTSQFRYSNRPSLTAIQQSSPHLGVWVLSVLLAFKDGDRVIPTAPGWRHCKIWLPTDVSGDLVVSFYPDCLNECLEVRALAKSWLYGTEASVLNTDVKSIMMMMMTMMKWGTTWEFVNISSSAMFQCTDLHSGEMAQWLEHEFTERKVRGSNPTSASRLPLSRLGNLAVSHTSCFLRVAWRVGIERVFLHPVSRGFQEISGESLEINKTVAIGYSGARWLKWLEREFTDRKVRGSNPTPETRLPLTRLGHPGSIPALLLPPGSMAARHRKGVTRGRFFGYSVDISVTRVVRFQCCFLLLQEMAQWIEREFTNQKVRVLNPTSVSRLPLSRLGQPGDSSALVLPSGCMAARHRKDVTVE</sequence>
<accession>A0A3R7HAF2</accession>
<name>A0A3R7HAF2_CLOSI</name>
<dbReference type="AlphaFoldDB" id="A0A3R7HAF2"/>
<dbReference type="OrthoDB" id="78947at2759"/>
<proteinExistence type="predicted"/>
<protein>
    <submittedName>
        <fullName evidence="1">Uncharacterized protein</fullName>
    </submittedName>
</protein>
<evidence type="ECO:0000313" key="1">
    <source>
        <dbReference type="EMBL" id="KAG5446787.1"/>
    </source>
</evidence>
<organism evidence="1 2">
    <name type="scientific">Clonorchis sinensis</name>
    <name type="common">Chinese liver fluke</name>
    <dbReference type="NCBI Taxonomy" id="79923"/>
    <lineage>
        <taxon>Eukaryota</taxon>
        <taxon>Metazoa</taxon>
        <taxon>Spiralia</taxon>
        <taxon>Lophotrochozoa</taxon>
        <taxon>Platyhelminthes</taxon>
        <taxon>Trematoda</taxon>
        <taxon>Digenea</taxon>
        <taxon>Opisthorchiida</taxon>
        <taxon>Opisthorchiata</taxon>
        <taxon>Opisthorchiidae</taxon>
        <taxon>Clonorchis</taxon>
    </lineage>
</organism>
<dbReference type="Proteomes" id="UP000286415">
    <property type="component" value="Unassembled WGS sequence"/>
</dbReference>
<reference evidence="1 2" key="1">
    <citation type="journal article" date="2018" name="Biotechnol. Adv.">
        <title>Improved genomic resources and new bioinformatic workflow for the carcinogenic parasite Clonorchis sinensis: Biotechnological implications.</title>
        <authorList>
            <person name="Wang D."/>
            <person name="Korhonen P.K."/>
            <person name="Gasser R.B."/>
            <person name="Young N.D."/>
        </authorList>
    </citation>
    <scope>NUCLEOTIDE SEQUENCE [LARGE SCALE GENOMIC DNA]</scope>
    <source>
        <strain evidence="1">Cs-k2</strain>
    </source>
</reference>
<reference evidence="1 2" key="2">
    <citation type="journal article" date="2021" name="Genomics">
        <title>High-quality reference genome for Clonorchis sinensis.</title>
        <authorList>
            <person name="Young N.D."/>
            <person name="Stroehlein A.J."/>
            <person name="Kinkar L."/>
            <person name="Wang T."/>
            <person name="Sohn W.M."/>
            <person name="Chang B.C.H."/>
            <person name="Kaur P."/>
            <person name="Weisz D."/>
            <person name="Dudchenko O."/>
            <person name="Aiden E.L."/>
            <person name="Korhonen P.K."/>
            <person name="Gasser R.B."/>
        </authorList>
    </citation>
    <scope>NUCLEOTIDE SEQUENCE [LARGE SCALE GENOMIC DNA]</scope>
    <source>
        <strain evidence="1">Cs-k2</strain>
    </source>
</reference>
<gene>
    <name evidence="1" type="ORF">CSKR_105542</name>
</gene>